<organism evidence="1 2">
    <name type="scientific">Actinospica durhamensis</name>
    <dbReference type="NCBI Taxonomy" id="1508375"/>
    <lineage>
        <taxon>Bacteria</taxon>
        <taxon>Bacillati</taxon>
        <taxon>Actinomycetota</taxon>
        <taxon>Actinomycetes</taxon>
        <taxon>Catenulisporales</taxon>
        <taxon>Actinospicaceae</taxon>
        <taxon>Actinospica</taxon>
    </lineage>
</organism>
<evidence type="ECO:0000313" key="2">
    <source>
        <dbReference type="Proteomes" id="UP000675781"/>
    </source>
</evidence>
<reference evidence="1" key="1">
    <citation type="submission" date="2021-04" db="EMBL/GenBank/DDBJ databases">
        <title>Genome based classification of Actinospica acidithermotolerans sp. nov., an actinobacterium isolated from an Indonesian hot spring.</title>
        <authorList>
            <person name="Kusuma A.B."/>
            <person name="Putra K.E."/>
            <person name="Nafisah S."/>
            <person name="Loh J."/>
            <person name="Nouioui I."/>
            <person name="Goodfellow M."/>
        </authorList>
    </citation>
    <scope>NUCLEOTIDE SEQUENCE</scope>
    <source>
        <strain evidence="1">CSCA 57</strain>
    </source>
</reference>
<protein>
    <submittedName>
        <fullName evidence="1">Helix-turn-helix domain-containing protein</fullName>
    </submittedName>
</protein>
<dbReference type="Pfam" id="PF13384">
    <property type="entry name" value="HTH_23"/>
    <property type="match status" value="1"/>
</dbReference>
<comment type="caution">
    <text evidence="1">The sequence shown here is derived from an EMBL/GenBank/DDBJ whole genome shotgun (WGS) entry which is preliminary data.</text>
</comment>
<dbReference type="AlphaFoldDB" id="A0A941EZ59"/>
<dbReference type="Proteomes" id="UP000675781">
    <property type="component" value="Unassembled WGS sequence"/>
</dbReference>
<dbReference type="EMBL" id="JAGSOG010000391">
    <property type="protein sequence ID" value="MBR7839182.1"/>
    <property type="molecule type" value="Genomic_DNA"/>
</dbReference>
<name>A0A941EZ59_9ACTN</name>
<gene>
    <name evidence="1" type="ORF">KDL01_38325</name>
</gene>
<accession>A0A941EZ59</accession>
<dbReference type="RefSeq" id="WP_212533623.1">
    <property type="nucleotide sequence ID" value="NZ_JAGSOG010000391.1"/>
</dbReference>
<sequence>MPGRGRRKAELSLTAAERAELVRTVRAAQSWQSYVLRCRIVLASADGATDIRIAQDLGISMPTVGKWRSRFRTSGIDGLVDAARPGRKPVISREDIARITALATEDSCEDPGVSPAADEARSAAGQTLDALAEAARGEGIEVDRGQLLRILEAEGVRWRRTASDDVPAP</sequence>
<evidence type="ECO:0000313" key="1">
    <source>
        <dbReference type="EMBL" id="MBR7839182.1"/>
    </source>
</evidence>
<dbReference type="SUPFAM" id="SSF46689">
    <property type="entry name" value="Homeodomain-like"/>
    <property type="match status" value="1"/>
</dbReference>
<proteinExistence type="predicted"/>
<keyword evidence="2" id="KW-1185">Reference proteome</keyword>
<dbReference type="InterPro" id="IPR009057">
    <property type="entry name" value="Homeodomain-like_sf"/>
</dbReference>